<feature type="domain" description="PPIase cyclophilin-type" evidence="6">
    <location>
        <begin position="127"/>
        <end position="276"/>
    </location>
</feature>
<evidence type="ECO:0000313" key="8">
    <source>
        <dbReference type="Proteomes" id="UP000321577"/>
    </source>
</evidence>
<reference evidence="7 8" key="1">
    <citation type="submission" date="2019-07" db="EMBL/GenBank/DDBJ databases">
        <title>Whole genome shotgun sequence of Brevifollis gellanilyticus NBRC 108608.</title>
        <authorList>
            <person name="Hosoyama A."/>
            <person name="Uohara A."/>
            <person name="Ohji S."/>
            <person name="Ichikawa N."/>
        </authorList>
    </citation>
    <scope>NUCLEOTIDE SEQUENCE [LARGE SCALE GENOMIC DNA]</scope>
    <source>
        <strain evidence="7 8">NBRC 108608</strain>
    </source>
</reference>
<dbReference type="CDD" id="cd00317">
    <property type="entry name" value="cyclophilin"/>
    <property type="match status" value="1"/>
</dbReference>
<keyword evidence="2" id="KW-0697">Rotamase</keyword>
<feature type="region of interest" description="Disordered" evidence="4">
    <location>
        <begin position="60"/>
        <end position="108"/>
    </location>
</feature>
<evidence type="ECO:0000256" key="4">
    <source>
        <dbReference type="SAM" id="MobiDB-lite"/>
    </source>
</evidence>
<feature type="signal peptide" evidence="5">
    <location>
        <begin position="1"/>
        <end position="19"/>
    </location>
</feature>
<organism evidence="7 8">
    <name type="scientific">Brevifollis gellanilyticus</name>
    <dbReference type="NCBI Taxonomy" id="748831"/>
    <lineage>
        <taxon>Bacteria</taxon>
        <taxon>Pseudomonadati</taxon>
        <taxon>Verrucomicrobiota</taxon>
        <taxon>Verrucomicrobiia</taxon>
        <taxon>Verrucomicrobiales</taxon>
        <taxon>Verrucomicrobiaceae</taxon>
    </lineage>
</organism>
<dbReference type="EC" id="5.2.1.8" evidence="1"/>
<keyword evidence="3" id="KW-0413">Isomerase</keyword>
<keyword evidence="5" id="KW-0732">Signal</keyword>
<dbReference type="SUPFAM" id="SSF50891">
    <property type="entry name" value="Cyclophilin-like"/>
    <property type="match status" value="1"/>
</dbReference>
<proteinExistence type="predicted"/>
<gene>
    <name evidence="7" type="ORF">BGE01nite_32850</name>
</gene>
<feature type="chain" id="PRO_5021960755" description="peptidylprolyl isomerase" evidence="5">
    <location>
        <begin position="20"/>
        <end position="313"/>
    </location>
</feature>
<dbReference type="Pfam" id="PF00160">
    <property type="entry name" value="Pro_isomerase"/>
    <property type="match status" value="1"/>
</dbReference>
<dbReference type="GO" id="GO:0003755">
    <property type="term" value="F:peptidyl-prolyl cis-trans isomerase activity"/>
    <property type="evidence" value="ECO:0007669"/>
    <property type="project" value="UniProtKB-KW"/>
</dbReference>
<dbReference type="OrthoDB" id="9807797at2"/>
<dbReference type="InterPro" id="IPR044666">
    <property type="entry name" value="Cyclophilin_A-like"/>
</dbReference>
<evidence type="ECO:0000256" key="2">
    <source>
        <dbReference type="ARBA" id="ARBA00023110"/>
    </source>
</evidence>
<dbReference type="RefSeq" id="WP_146851554.1">
    <property type="nucleotide sequence ID" value="NZ_BKAG01000024.1"/>
</dbReference>
<evidence type="ECO:0000256" key="3">
    <source>
        <dbReference type="ARBA" id="ARBA00023235"/>
    </source>
</evidence>
<evidence type="ECO:0000259" key="6">
    <source>
        <dbReference type="PROSITE" id="PS50072"/>
    </source>
</evidence>
<sequence length="313" mass="33443">MKSHFLPLVLLSLLSPLSAQELSPAVPVPPPAGAAPADPLPNIESIANEAQRKLFEAADRAAGGAAPVDGSQPAAFPSGGPQVTTTGSGKKATFAAPKGIDPSTWPKDSDHKVAIMEIKFGGRKETVMFELYPQDAPQTVSNFLDNVETGSYNGLAFHRAVEGFIVQTGDPLTKDEAKRDRWGTGGEAKSVPAEIKRKHTKGAVAMGRKPDRVNGSKRSNGYQFYFALGHYGSLDGNYTVFGQVISGLEVLDRIAKMPVDSNDCPVGRIEIESVKVVDQKGPMYVSGTTKSDDTYVRPASSQSAAGRLFRRIW</sequence>
<feature type="region of interest" description="Disordered" evidence="4">
    <location>
        <begin position="22"/>
        <end position="41"/>
    </location>
</feature>
<dbReference type="EMBL" id="BKAG01000024">
    <property type="protein sequence ID" value="GEP43994.1"/>
    <property type="molecule type" value="Genomic_DNA"/>
</dbReference>
<comment type="caution">
    <text evidence="7">The sequence shown here is derived from an EMBL/GenBank/DDBJ whole genome shotgun (WGS) entry which is preliminary data.</text>
</comment>
<dbReference type="Proteomes" id="UP000321577">
    <property type="component" value="Unassembled WGS sequence"/>
</dbReference>
<evidence type="ECO:0000256" key="5">
    <source>
        <dbReference type="SAM" id="SignalP"/>
    </source>
</evidence>
<evidence type="ECO:0000256" key="1">
    <source>
        <dbReference type="ARBA" id="ARBA00013194"/>
    </source>
</evidence>
<dbReference type="AlphaFoldDB" id="A0A512MB87"/>
<dbReference type="Gene3D" id="2.40.100.10">
    <property type="entry name" value="Cyclophilin-like"/>
    <property type="match status" value="1"/>
</dbReference>
<dbReference type="PANTHER" id="PTHR45625:SF4">
    <property type="entry name" value="PEPTIDYLPROLYL ISOMERASE DOMAIN AND WD REPEAT-CONTAINING PROTEIN 1"/>
    <property type="match status" value="1"/>
</dbReference>
<keyword evidence="8" id="KW-1185">Reference proteome</keyword>
<dbReference type="InterPro" id="IPR002130">
    <property type="entry name" value="Cyclophilin-type_PPIase_dom"/>
</dbReference>
<protein>
    <recommendedName>
        <fullName evidence="1">peptidylprolyl isomerase</fullName>
        <ecNumber evidence="1">5.2.1.8</ecNumber>
    </recommendedName>
</protein>
<dbReference type="PROSITE" id="PS50072">
    <property type="entry name" value="CSA_PPIASE_2"/>
    <property type="match status" value="1"/>
</dbReference>
<dbReference type="PANTHER" id="PTHR45625">
    <property type="entry name" value="PEPTIDYL-PROLYL CIS-TRANS ISOMERASE-RELATED"/>
    <property type="match status" value="1"/>
</dbReference>
<dbReference type="PRINTS" id="PR00153">
    <property type="entry name" value="CSAPPISMRASE"/>
</dbReference>
<accession>A0A512MB87</accession>
<name>A0A512MB87_9BACT</name>
<evidence type="ECO:0000313" key="7">
    <source>
        <dbReference type="EMBL" id="GEP43994.1"/>
    </source>
</evidence>
<dbReference type="InterPro" id="IPR029000">
    <property type="entry name" value="Cyclophilin-like_dom_sf"/>
</dbReference>